<keyword evidence="2" id="KW-0238">DNA-binding</keyword>
<proteinExistence type="predicted"/>
<evidence type="ECO:0000313" key="7">
    <source>
        <dbReference type="EMBL" id="RHZ64966.1"/>
    </source>
</evidence>
<dbReference type="PROSITE" id="PS50048">
    <property type="entry name" value="ZN2_CY6_FUNGAL_2"/>
    <property type="match status" value="1"/>
</dbReference>
<organism evidence="7 8">
    <name type="scientific">Aspergillus thermomutatus</name>
    <name type="common">Neosartorya pseudofischeri</name>
    <dbReference type="NCBI Taxonomy" id="41047"/>
    <lineage>
        <taxon>Eukaryota</taxon>
        <taxon>Fungi</taxon>
        <taxon>Dikarya</taxon>
        <taxon>Ascomycota</taxon>
        <taxon>Pezizomycotina</taxon>
        <taxon>Eurotiomycetes</taxon>
        <taxon>Eurotiomycetidae</taxon>
        <taxon>Eurotiales</taxon>
        <taxon>Aspergillaceae</taxon>
        <taxon>Aspergillus</taxon>
        <taxon>Aspergillus subgen. Fumigati</taxon>
    </lineage>
</organism>
<dbReference type="GeneID" id="38131421"/>
<dbReference type="GO" id="GO:0000981">
    <property type="term" value="F:DNA-binding transcription factor activity, RNA polymerase II-specific"/>
    <property type="evidence" value="ECO:0007669"/>
    <property type="project" value="InterPro"/>
</dbReference>
<dbReference type="PROSITE" id="PS00463">
    <property type="entry name" value="ZN2_CY6_FUNGAL_1"/>
    <property type="match status" value="1"/>
</dbReference>
<feature type="region of interest" description="Disordered" evidence="5">
    <location>
        <begin position="324"/>
        <end position="410"/>
    </location>
</feature>
<comment type="caution">
    <text evidence="7">The sequence shown here is derived from an EMBL/GenBank/DDBJ whole genome shotgun (WGS) entry which is preliminary data.</text>
</comment>
<evidence type="ECO:0000256" key="4">
    <source>
        <dbReference type="ARBA" id="ARBA00023242"/>
    </source>
</evidence>
<dbReference type="GO" id="GO:0008270">
    <property type="term" value="F:zinc ion binding"/>
    <property type="evidence" value="ECO:0007669"/>
    <property type="project" value="InterPro"/>
</dbReference>
<accession>A0A397HTR3</accession>
<dbReference type="GO" id="GO:0003677">
    <property type="term" value="F:DNA binding"/>
    <property type="evidence" value="ECO:0007669"/>
    <property type="project" value="UniProtKB-KW"/>
</dbReference>
<evidence type="ECO:0000256" key="3">
    <source>
        <dbReference type="ARBA" id="ARBA00023163"/>
    </source>
</evidence>
<protein>
    <recommendedName>
        <fullName evidence="6">Zn(2)-C6 fungal-type domain-containing protein</fullName>
    </recommendedName>
</protein>
<dbReference type="EMBL" id="NKHU02000020">
    <property type="protein sequence ID" value="RHZ64966.1"/>
    <property type="molecule type" value="Genomic_DNA"/>
</dbReference>
<dbReference type="Gene3D" id="4.10.240.10">
    <property type="entry name" value="Zn(2)-C6 fungal-type DNA-binding domain"/>
    <property type="match status" value="1"/>
</dbReference>
<dbReference type="OrthoDB" id="5121955at2759"/>
<dbReference type="SUPFAM" id="SSF57701">
    <property type="entry name" value="Zn2/Cys6 DNA-binding domain"/>
    <property type="match status" value="1"/>
</dbReference>
<keyword evidence="8" id="KW-1185">Reference proteome</keyword>
<feature type="domain" description="Zn(2)-C6 fungal-type" evidence="6">
    <location>
        <begin position="67"/>
        <end position="98"/>
    </location>
</feature>
<name>A0A397HTR3_ASPTH</name>
<dbReference type="InterPro" id="IPR001138">
    <property type="entry name" value="Zn2Cys6_DnaBD"/>
</dbReference>
<dbReference type="VEuPathDB" id="FungiDB:CDV56_109447"/>
<sequence>MFRVPPAGEPEDALQKRRVSEPNPPPQDSPLQNRTPKSHARPRQSAAERSDSSGQPLRRRKTRCSRACEPCRERKVRCIVNSSIPCERCKATDAKCIIRQRFVGNAFLNNYPLCKPSKSLREHAEPRGMAASSGFPSTKSGTSPVGPAEEMLDKSDISYQADPRVEIHPEPHARPLQLLDSDFKSTSAEGTPSPKSTQEIASYLHLRSSVTSAQASRVTRHVLERLDSEILTLSGVTLRQSLLRQLMSQVRILINSLRQIESLGAVGAITDPSLGYWEPTSQRHGAWADSVEEIDRRSKILDNSQQWASIEMDRFGNFLSGNDPGYESGAVGPGSRNSADLGTAPEELHRTESSASAEDQAPCLQDGLWELLDEFINPTPPPISEPVSRPKSRRGGYGVSGPDDGWGFWS</sequence>
<reference evidence="7" key="1">
    <citation type="submission" date="2018-08" db="EMBL/GenBank/DDBJ databases">
        <title>Draft genome sequence of azole-resistant Aspergillus thermomutatus (Neosartorya pseudofischeri) strain HMR AF 39, isolated from a human nasal aspirate.</title>
        <authorList>
            <person name="Parent-Michaud M."/>
            <person name="Dufresne P.J."/>
            <person name="Fournier E."/>
            <person name="Martineau C."/>
            <person name="Moreira S."/>
            <person name="Perkins V."/>
            <person name="De Repentigny L."/>
            <person name="Dufresne S.F."/>
        </authorList>
    </citation>
    <scope>NUCLEOTIDE SEQUENCE [LARGE SCALE GENOMIC DNA]</scope>
    <source>
        <strain evidence="7">HMR AF 39</strain>
    </source>
</reference>
<dbReference type="RefSeq" id="XP_026617705.1">
    <property type="nucleotide sequence ID" value="XM_026763066.1"/>
</dbReference>
<dbReference type="Proteomes" id="UP000215305">
    <property type="component" value="Unassembled WGS sequence"/>
</dbReference>
<evidence type="ECO:0000259" key="6">
    <source>
        <dbReference type="PROSITE" id="PS50048"/>
    </source>
</evidence>
<gene>
    <name evidence="7" type="ORF">CDV56_109447</name>
</gene>
<dbReference type="CDD" id="cd00067">
    <property type="entry name" value="GAL4"/>
    <property type="match status" value="1"/>
</dbReference>
<keyword evidence="1" id="KW-0805">Transcription regulation</keyword>
<feature type="region of interest" description="Disordered" evidence="5">
    <location>
        <begin position="1"/>
        <end position="64"/>
    </location>
</feature>
<evidence type="ECO:0000256" key="1">
    <source>
        <dbReference type="ARBA" id="ARBA00023015"/>
    </source>
</evidence>
<keyword evidence="4" id="KW-0539">Nucleus</keyword>
<evidence type="ECO:0000313" key="8">
    <source>
        <dbReference type="Proteomes" id="UP000215305"/>
    </source>
</evidence>
<evidence type="ECO:0000256" key="2">
    <source>
        <dbReference type="ARBA" id="ARBA00023125"/>
    </source>
</evidence>
<dbReference type="Pfam" id="PF00172">
    <property type="entry name" value="Zn_clus"/>
    <property type="match status" value="1"/>
</dbReference>
<keyword evidence="3" id="KW-0804">Transcription</keyword>
<dbReference type="AlphaFoldDB" id="A0A397HTR3"/>
<dbReference type="InterPro" id="IPR036864">
    <property type="entry name" value="Zn2-C6_fun-type_DNA-bd_sf"/>
</dbReference>
<evidence type="ECO:0000256" key="5">
    <source>
        <dbReference type="SAM" id="MobiDB-lite"/>
    </source>
</evidence>